<keyword evidence="1" id="KW-0472">Membrane</keyword>
<dbReference type="HOGENOM" id="CLU_166990_2_0_1"/>
<proteinExistence type="predicted"/>
<evidence type="ECO:0000313" key="3">
    <source>
        <dbReference type="Proteomes" id="UP000027222"/>
    </source>
</evidence>
<dbReference type="OrthoDB" id="2093409at2759"/>
<dbReference type="PANTHER" id="PTHR38488:SF1">
    <property type="entry name" value="OXIDOREDUCTASE 9.5 KDA SUBUNIT, PUTATIVE (AFU_ORTHOLOGUE AFUA_5G08980)-RELATED"/>
    <property type="match status" value="1"/>
</dbReference>
<organism evidence="2 3">
    <name type="scientific">Galerina marginata (strain CBS 339.88)</name>
    <dbReference type="NCBI Taxonomy" id="685588"/>
    <lineage>
        <taxon>Eukaryota</taxon>
        <taxon>Fungi</taxon>
        <taxon>Dikarya</taxon>
        <taxon>Basidiomycota</taxon>
        <taxon>Agaricomycotina</taxon>
        <taxon>Agaricomycetes</taxon>
        <taxon>Agaricomycetidae</taxon>
        <taxon>Agaricales</taxon>
        <taxon>Agaricineae</taxon>
        <taxon>Strophariaceae</taxon>
        <taxon>Galerina</taxon>
    </lineage>
</organism>
<evidence type="ECO:0008006" key="4">
    <source>
        <dbReference type="Google" id="ProtNLM"/>
    </source>
</evidence>
<dbReference type="CDD" id="cd22903">
    <property type="entry name" value="NI9M"/>
    <property type="match status" value="1"/>
</dbReference>
<keyword evidence="1" id="KW-1133">Transmembrane helix</keyword>
<keyword evidence="3" id="KW-1185">Reference proteome</keyword>
<dbReference type="AlphaFoldDB" id="A0A067TB14"/>
<evidence type="ECO:0000313" key="2">
    <source>
        <dbReference type="EMBL" id="KDR76193.1"/>
    </source>
</evidence>
<evidence type="ECO:0000256" key="1">
    <source>
        <dbReference type="SAM" id="Phobius"/>
    </source>
</evidence>
<accession>A0A067TB14</accession>
<feature type="transmembrane region" description="Helical" evidence="1">
    <location>
        <begin position="24"/>
        <end position="42"/>
    </location>
</feature>
<dbReference type="EMBL" id="KL142379">
    <property type="protein sequence ID" value="KDR76193.1"/>
    <property type="molecule type" value="Genomic_DNA"/>
</dbReference>
<dbReference type="STRING" id="685588.A0A067TB14"/>
<dbReference type="InterPro" id="IPR039961">
    <property type="entry name" value="Nuo9.5"/>
</dbReference>
<name>A0A067TB14_GALM3</name>
<sequence length="77" mass="8663">MSSITAPFLRTYRYLQRQAHESPVIFYSVVIGAIGPLMALTVPPIRQSMGYKPAEMIPATYPVPNRPRRPTVGYEDP</sequence>
<gene>
    <name evidence="2" type="ORF">GALMADRAFT_68001</name>
</gene>
<protein>
    <recommendedName>
        <fullName evidence="4">NADH-ubiquinone oxidoreductase 9.5 kDa subunit</fullName>
    </recommendedName>
</protein>
<dbReference type="Proteomes" id="UP000027222">
    <property type="component" value="Unassembled WGS sequence"/>
</dbReference>
<reference evidence="3" key="1">
    <citation type="journal article" date="2014" name="Proc. Natl. Acad. Sci. U.S.A.">
        <title>Extensive sampling of basidiomycete genomes demonstrates inadequacy of the white-rot/brown-rot paradigm for wood decay fungi.</title>
        <authorList>
            <person name="Riley R."/>
            <person name="Salamov A.A."/>
            <person name="Brown D.W."/>
            <person name="Nagy L.G."/>
            <person name="Floudas D."/>
            <person name="Held B.W."/>
            <person name="Levasseur A."/>
            <person name="Lombard V."/>
            <person name="Morin E."/>
            <person name="Otillar R."/>
            <person name="Lindquist E.A."/>
            <person name="Sun H."/>
            <person name="LaButti K.M."/>
            <person name="Schmutz J."/>
            <person name="Jabbour D."/>
            <person name="Luo H."/>
            <person name="Baker S.E."/>
            <person name="Pisabarro A.G."/>
            <person name="Walton J.D."/>
            <person name="Blanchette R.A."/>
            <person name="Henrissat B."/>
            <person name="Martin F."/>
            <person name="Cullen D."/>
            <person name="Hibbett D.S."/>
            <person name="Grigoriev I.V."/>
        </authorList>
    </citation>
    <scope>NUCLEOTIDE SEQUENCE [LARGE SCALE GENOMIC DNA]</scope>
    <source>
        <strain evidence="3">CBS 339.88</strain>
    </source>
</reference>
<dbReference type="PANTHER" id="PTHR38488">
    <property type="entry name" value="OXIDOREDUCTASE 9.5 KDA SUBUNIT, PUTATIVE (AFU_ORTHOLOGUE AFUA_5G08980)-RELATED"/>
    <property type="match status" value="1"/>
</dbReference>
<keyword evidence="1" id="KW-0812">Transmembrane</keyword>